<organism evidence="5 6">
    <name type="scientific">Rhodococcus pseudokoreensis</name>
    <dbReference type="NCBI Taxonomy" id="2811421"/>
    <lineage>
        <taxon>Bacteria</taxon>
        <taxon>Bacillati</taxon>
        <taxon>Actinomycetota</taxon>
        <taxon>Actinomycetes</taxon>
        <taxon>Mycobacteriales</taxon>
        <taxon>Nocardiaceae</taxon>
        <taxon>Rhodococcus</taxon>
    </lineage>
</organism>
<keyword evidence="6" id="KW-1185">Reference proteome</keyword>
<keyword evidence="2" id="KW-0238">DNA-binding</keyword>
<dbReference type="Pfam" id="PF12625">
    <property type="entry name" value="Arabinose_bd"/>
    <property type="match status" value="1"/>
</dbReference>
<dbReference type="Gene3D" id="1.10.10.60">
    <property type="entry name" value="Homeodomain-like"/>
    <property type="match status" value="1"/>
</dbReference>
<name>A0A974ZX96_9NOCA</name>
<keyword evidence="1" id="KW-0805">Transcription regulation</keyword>
<evidence type="ECO:0000256" key="3">
    <source>
        <dbReference type="ARBA" id="ARBA00023163"/>
    </source>
</evidence>
<keyword evidence="3" id="KW-0804">Transcription</keyword>
<dbReference type="EMBL" id="CP070619">
    <property type="protein sequence ID" value="QSE93745.1"/>
    <property type="molecule type" value="Genomic_DNA"/>
</dbReference>
<reference evidence="5 6" key="2">
    <citation type="journal article" date="2022" name="Arch. Microbiol.">
        <title>Rhodococcus pseudokoreensis sp. nov. isolated from the rhizosphere of young M26 apple rootstocks.</title>
        <authorList>
            <person name="Kampfer P."/>
            <person name="Glaeser S.P."/>
            <person name="Blom J."/>
            <person name="Wolf J."/>
            <person name="Benning S."/>
            <person name="Schloter M."/>
            <person name="Neumann-Schaal M."/>
        </authorList>
    </citation>
    <scope>NUCLEOTIDE SEQUENCE [LARGE SCALE GENOMIC DNA]</scope>
    <source>
        <strain evidence="5 6">R79</strain>
    </source>
</reference>
<sequence>MKPLARYATLIGYLDVCRDVGIEPVPLMKDAGVDVGGLGTQDRWISAAAIARLLEQSAAQSGREDFGLQLAVRRQFANLGPLSVVVRDEPDVRSALRILARYTHVYNEALQPHLHEANGVMTVRIDTNVGEQIEARQFVELGVAAIYRLLRGFIGSRWKPLAVCFPHPAPADVSTHRRIFGGTINFDSDFTGIVIESRDLDSPNRMSDPSLRPYTHHILASFGEPGDVSVALRVRESIEVLLPTGRCSAEQVARSLGIDRRSLHRRLTETGETYSSILNSVRTDLAERMVGSARPDLTEISTLLAFSAPSSFSRWFHGQFGCSPTQWRLQHQSSS</sequence>
<accession>A0A974ZX96</accession>
<dbReference type="SUPFAM" id="SSF46689">
    <property type="entry name" value="Homeodomain-like"/>
    <property type="match status" value="1"/>
</dbReference>
<protein>
    <submittedName>
        <fullName evidence="5">AraC family transcriptional regulator</fullName>
    </submittedName>
</protein>
<dbReference type="InterPro" id="IPR018060">
    <property type="entry name" value="HTH_AraC"/>
</dbReference>
<dbReference type="SMART" id="SM00342">
    <property type="entry name" value="HTH_ARAC"/>
    <property type="match status" value="1"/>
</dbReference>
<dbReference type="PROSITE" id="PS01124">
    <property type="entry name" value="HTH_ARAC_FAMILY_2"/>
    <property type="match status" value="1"/>
</dbReference>
<evidence type="ECO:0000256" key="2">
    <source>
        <dbReference type="ARBA" id="ARBA00023125"/>
    </source>
</evidence>
<dbReference type="PANTHER" id="PTHR47894:SF4">
    <property type="entry name" value="HTH-TYPE TRANSCRIPTIONAL REGULATOR GADX"/>
    <property type="match status" value="1"/>
</dbReference>
<dbReference type="InterPro" id="IPR009057">
    <property type="entry name" value="Homeodomain-like_sf"/>
</dbReference>
<feature type="domain" description="HTH araC/xylS-type" evidence="4">
    <location>
        <begin position="232"/>
        <end position="330"/>
    </location>
</feature>
<reference evidence="5 6" key="1">
    <citation type="journal article" date="2021" name="Microbiol. Resour. Announc.">
        <title>Complete Genome Sequences of Two Rhodococcus sp. Strains with Large and Linear Chromosomes, Isolated from Apple Rhizosphere.</title>
        <authorList>
            <person name="Benning S."/>
            <person name="Brugnone N."/>
            <person name="Siani R."/>
            <person name="Kublik S."/>
            <person name="Schloter M."/>
            <person name="Rad V."/>
        </authorList>
    </citation>
    <scope>NUCLEOTIDE SEQUENCE [LARGE SCALE GENOMIC DNA]</scope>
    <source>
        <strain evidence="5 6">R79</strain>
    </source>
</reference>
<dbReference type="Pfam" id="PF12833">
    <property type="entry name" value="HTH_18"/>
    <property type="match status" value="1"/>
</dbReference>
<dbReference type="PANTHER" id="PTHR47894">
    <property type="entry name" value="HTH-TYPE TRANSCRIPTIONAL REGULATOR GADX"/>
    <property type="match status" value="1"/>
</dbReference>
<evidence type="ECO:0000313" key="5">
    <source>
        <dbReference type="EMBL" id="QSE93745.1"/>
    </source>
</evidence>
<evidence type="ECO:0000259" key="4">
    <source>
        <dbReference type="PROSITE" id="PS01124"/>
    </source>
</evidence>
<evidence type="ECO:0000256" key="1">
    <source>
        <dbReference type="ARBA" id="ARBA00023015"/>
    </source>
</evidence>
<evidence type="ECO:0000313" key="6">
    <source>
        <dbReference type="Proteomes" id="UP000662986"/>
    </source>
</evidence>
<dbReference type="Proteomes" id="UP000662986">
    <property type="component" value="Chromosome"/>
</dbReference>
<proteinExistence type="predicted"/>
<dbReference type="InterPro" id="IPR032687">
    <property type="entry name" value="AraC-type_N"/>
</dbReference>
<dbReference type="RefSeq" id="WP_206010230.1">
    <property type="nucleotide sequence ID" value="NZ_CP070619.1"/>
</dbReference>
<gene>
    <name evidence="5" type="ORF">JWS13_36680</name>
</gene>